<proteinExistence type="predicted"/>
<reference evidence="1 2" key="1">
    <citation type="journal article" date="2024" name="BMC Genomics">
        <title>Genome assembly of redclaw crayfish (Cherax quadricarinatus) provides insights into its immune adaptation and hypoxia tolerance.</title>
        <authorList>
            <person name="Liu Z."/>
            <person name="Zheng J."/>
            <person name="Li H."/>
            <person name="Fang K."/>
            <person name="Wang S."/>
            <person name="He J."/>
            <person name="Zhou D."/>
            <person name="Weng S."/>
            <person name="Chi M."/>
            <person name="Gu Z."/>
            <person name="He J."/>
            <person name="Li F."/>
            <person name="Wang M."/>
        </authorList>
    </citation>
    <scope>NUCLEOTIDE SEQUENCE [LARGE SCALE GENOMIC DNA]</scope>
    <source>
        <strain evidence="1">ZL_2023a</strain>
    </source>
</reference>
<evidence type="ECO:0000313" key="1">
    <source>
        <dbReference type="EMBL" id="KAK8752881.1"/>
    </source>
</evidence>
<gene>
    <name evidence="1" type="ORF">OTU49_008061</name>
</gene>
<evidence type="ECO:0000313" key="2">
    <source>
        <dbReference type="Proteomes" id="UP001445076"/>
    </source>
</evidence>
<feature type="non-terminal residue" evidence="1">
    <location>
        <position position="1"/>
    </location>
</feature>
<name>A0AAW0YMS2_CHEQU</name>
<organism evidence="1 2">
    <name type="scientific">Cherax quadricarinatus</name>
    <name type="common">Australian red claw crayfish</name>
    <dbReference type="NCBI Taxonomy" id="27406"/>
    <lineage>
        <taxon>Eukaryota</taxon>
        <taxon>Metazoa</taxon>
        <taxon>Ecdysozoa</taxon>
        <taxon>Arthropoda</taxon>
        <taxon>Crustacea</taxon>
        <taxon>Multicrustacea</taxon>
        <taxon>Malacostraca</taxon>
        <taxon>Eumalacostraca</taxon>
        <taxon>Eucarida</taxon>
        <taxon>Decapoda</taxon>
        <taxon>Pleocyemata</taxon>
        <taxon>Astacidea</taxon>
        <taxon>Parastacoidea</taxon>
        <taxon>Parastacidae</taxon>
        <taxon>Cherax</taxon>
    </lineage>
</organism>
<sequence>LSQSGNCASVETSSSSSVSDFYFLLPQHLWLQGMVSHFPHPPSCHNTWRSCVSTLKMPSGRERDLCSGDEDLPQLPVVDDPLTLPPTVPPAGVTCWCCLLGAGPL</sequence>
<dbReference type="AlphaFoldDB" id="A0AAW0YMS2"/>
<dbReference type="Proteomes" id="UP001445076">
    <property type="component" value="Unassembled WGS sequence"/>
</dbReference>
<comment type="caution">
    <text evidence="1">The sequence shown here is derived from an EMBL/GenBank/DDBJ whole genome shotgun (WGS) entry which is preliminary data.</text>
</comment>
<dbReference type="EMBL" id="JARKIK010000004">
    <property type="protein sequence ID" value="KAK8752881.1"/>
    <property type="molecule type" value="Genomic_DNA"/>
</dbReference>
<accession>A0AAW0YMS2</accession>
<protein>
    <submittedName>
        <fullName evidence="1">Uncharacterized protein</fullName>
    </submittedName>
</protein>
<keyword evidence="2" id="KW-1185">Reference proteome</keyword>